<dbReference type="SUPFAM" id="SSF46689">
    <property type="entry name" value="Homeodomain-like"/>
    <property type="match status" value="1"/>
</dbReference>
<dbReference type="RefSeq" id="WP_015358705.1">
    <property type="nucleotide sequence ID" value="NC_020134.1"/>
</dbReference>
<protein>
    <submittedName>
        <fullName evidence="1">Uncharacterized protein</fullName>
    </submittedName>
</protein>
<dbReference type="InterPro" id="IPR009057">
    <property type="entry name" value="Homeodomain-like_sf"/>
</dbReference>
<dbReference type="AlphaFoldDB" id="L7VIV9"/>
<dbReference type="PATRIC" id="fig|1121335.3.peg.997"/>
<dbReference type="Proteomes" id="UP000011220">
    <property type="component" value="Chromosome"/>
</dbReference>
<sequence length="80" mass="9741">MKYNNARDLLPEWLLQQIQVYVQGEVLYIPKKESVRLKWGEANGTRKFYMKRNMEIIKKIQERYRYIGLIETVLPFGIQY</sequence>
<proteinExistence type="predicted"/>
<dbReference type="eggNOG" id="COG5566">
    <property type="taxonomic scope" value="Bacteria"/>
</dbReference>
<keyword evidence="2" id="KW-1185">Reference proteome</keyword>
<evidence type="ECO:0000313" key="2">
    <source>
        <dbReference type="Proteomes" id="UP000011220"/>
    </source>
</evidence>
<gene>
    <name evidence="1" type="ordered locus">Cst_c10170</name>
</gene>
<evidence type="ECO:0000313" key="1">
    <source>
        <dbReference type="EMBL" id="AGC68015.1"/>
    </source>
</evidence>
<accession>L7VIV9</accession>
<dbReference type="STRING" id="1121335.Cst_c10170"/>
<organism evidence="1 2">
    <name type="scientific">Thermoclostridium stercorarium (strain ATCC 35414 / DSM 8532 / NCIMB 11754)</name>
    <name type="common">Clostridium stercorarium</name>
    <dbReference type="NCBI Taxonomy" id="1121335"/>
    <lineage>
        <taxon>Bacteria</taxon>
        <taxon>Bacillati</taxon>
        <taxon>Bacillota</taxon>
        <taxon>Clostridia</taxon>
        <taxon>Eubacteriales</taxon>
        <taxon>Oscillospiraceae</taxon>
        <taxon>Thermoclostridium</taxon>
    </lineage>
</organism>
<name>L7VIV9_THES1</name>
<dbReference type="KEGG" id="csd:Clst_0975"/>
<dbReference type="InterPro" id="IPR049739">
    <property type="entry name" value="YraL-like"/>
</dbReference>
<dbReference type="KEGG" id="css:Cst_c10170"/>
<dbReference type="NCBIfam" id="NF040785">
    <property type="entry name" value="CD3324_fam"/>
    <property type="match status" value="1"/>
</dbReference>
<reference evidence="1 2" key="1">
    <citation type="journal article" date="2013" name="Genome Announc.">
        <title>Complete genome sequence of Clostridium stercorarium subsp. stercorarium strain DSM 8532, a thermophilic degrader of plant cell wall fibers.</title>
        <authorList>
            <person name="Poehlein A."/>
            <person name="Zverlov V.V."/>
            <person name="Daniel R."/>
            <person name="Schwarz W.H."/>
            <person name="Liebl W."/>
        </authorList>
    </citation>
    <scope>NUCLEOTIDE SEQUENCE [LARGE SCALE GENOMIC DNA]</scope>
    <source>
        <strain evidence="2">ATCC 35414 / DSM 8532 / NCIMB 11754</strain>
    </source>
</reference>
<dbReference type="EMBL" id="CP004044">
    <property type="protein sequence ID" value="AGC68015.1"/>
    <property type="molecule type" value="Genomic_DNA"/>
</dbReference>